<dbReference type="EMBL" id="SETJ01000040">
    <property type="protein sequence ID" value="RZM16498.1"/>
    <property type="molecule type" value="Genomic_DNA"/>
</dbReference>
<proteinExistence type="predicted"/>
<sequence length="52" mass="6188">MKQISQFTMLNLMNVHLKWLDKRIATTWVSSRQQNSKNIGLKLVFLNAIWQN</sequence>
<reference evidence="1 2" key="1">
    <citation type="submission" date="2019-01" db="EMBL/GenBank/DDBJ databases">
        <title>Colonization of the human gut by bovine bacteria present in Parmesan cheese.</title>
        <authorList>
            <person name="Lugli G.A."/>
            <person name="Milani C."/>
        </authorList>
    </citation>
    <scope>NUCLEOTIDE SEQUENCE [LARGE SCALE GENOMIC DNA]</scope>
    <source>
        <strain evidence="1 2">LDELB18P1</strain>
    </source>
</reference>
<comment type="caution">
    <text evidence="1">The sequence shown here is derived from an EMBL/GenBank/DDBJ whole genome shotgun (WGS) entry which is preliminary data.</text>
</comment>
<dbReference type="AlphaFoldDB" id="A0A4Q7DVA5"/>
<evidence type="ECO:0000313" key="2">
    <source>
        <dbReference type="Proteomes" id="UP000292818"/>
    </source>
</evidence>
<gene>
    <name evidence="1" type="ORF">LDELB18P1_0973</name>
</gene>
<protein>
    <submittedName>
        <fullName evidence="1">Uncharacterized protein</fullName>
    </submittedName>
</protein>
<organism evidence="1 2">
    <name type="scientific">Lactobacillus delbrueckii</name>
    <dbReference type="NCBI Taxonomy" id="1584"/>
    <lineage>
        <taxon>Bacteria</taxon>
        <taxon>Bacillati</taxon>
        <taxon>Bacillota</taxon>
        <taxon>Bacilli</taxon>
        <taxon>Lactobacillales</taxon>
        <taxon>Lactobacillaceae</taxon>
        <taxon>Lactobacillus</taxon>
    </lineage>
</organism>
<dbReference type="Proteomes" id="UP000292818">
    <property type="component" value="Unassembled WGS sequence"/>
</dbReference>
<name>A0A4Q7DVA5_9LACO</name>
<evidence type="ECO:0000313" key="1">
    <source>
        <dbReference type="EMBL" id="RZM16498.1"/>
    </source>
</evidence>
<accession>A0A4Q7DVA5</accession>